<keyword evidence="2" id="KW-0597">Phosphoprotein</keyword>
<feature type="compositionally biased region" description="Basic and acidic residues" evidence="3">
    <location>
        <begin position="51"/>
        <end position="60"/>
    </location>
</feature>
<feature type="compositionally biased region" description="Basic and acidic residues" evidence="3">
    <location>
        <begin position="204"/>
        <end position="219"/>
    </location>
</feature>
<dbReference type="Pfam" id="PF05334">
    <property type="entry name" value="DUF719"/>
    <property type="match status" value="1"/>
</dbReference>
<dbReference type="PANTHER" id="PTHR12842:SF4">
    <property type="entry name" value="PROTEIN NOXP20"/>
    <property type="match status" value="1"/>
</dbReference>
<evidence type="ECO:0000256" key="2">
    <source>
        <dbReference type="ARBA" id="ARBA00022553"/>
    </source>
</evidence>
<feature type="region of interest" description="Disordered" evidence="3">
    <location>
        <begin position="1"/>
        <end position="97"/>
    </location>
</feature>
<organism evidence="4 5">
    <name type="scientific">Microcaecilia unicolor</name>
    <dbReference type="NCBI Taxonomy" id="1415580"/>
    <lineage>
        <taxon>Eukaryota</taxon>
        <taxon>Metazoa</taxon>
        <taxon>Chordata</taxon>
        <taxon>Craniata</taxon>
        <taxon>Vertebrata</taxon>
        <taxon>Euteleostomi</taxon>
        <taxon>Amphibia</taxon>
        <taxon>Gymnophiona</taxon>
        <taxon>Siphonopidae</taxon>
        <taxon>Microcaecilia</taxon>
    </lineage>
</organism>
<dbReference type="InParanoid" id="A0A6P7WVE8"/>
<feature type="region of interest" description="Disordered" evidence="3">
    <location>
        <begin position="437"/>
        <end position="469"/>
    </location>
</feature>
<feature type="compositionally biased region" description="Basic and acidic residues" evidence="3">
    <location>
        <begin position="13"/>
        <end position="22"/>
    </location>
</feature>
<evidence type="ECO:0000313" key="4">
    <source>
        <dbReference type="Proteomes" id="UP000515156"/>
    </source>
</evidence>
<dbReference type="InterPro" id="IPR007998">
    <property type="entry name" value="DUF719"/>
</dbReference>
<feature type="compositionally biased region" description="Acidic residues" evidence="3">
    <location>
        <begin position="136"/>
        <end position="147"/>
    </location>
</feature>
<feature type="region of interest" description="Disordered" evidence="3">
    <location>
        <begin position="197"/>
        <end position="236"/>
    </location>
</feature>
<dbReference type="KEGG" id="muo:115461476"/>
<protein>
    <submittedName>
        <fullName evidence="5">Protein NOXP20-like</fullName>
    </submittedName>
</protein>
<keyword evidence="4" id="KW-1185">Reference proteome</keyword>
<gene>
    <name evidence="5" type="primary">LOC115461476</name>
</gene>
<comment type="similarity">
    <text evidence="1">Belongs to the FAM114 family.</text>
</comment>
<dbReference type="Proteomes" id="UP000515156">
    <property type="component" value="Chromosome 2"/>
</dbReference>
<dbReference type="RefSeq" id="XP_030047157.1">
    <property type="nucleotide sequence ID" value="XM_030191297.1"/>
</dbReference>
<sequence length="594" mass="64614">MSEDSGDTASPDIKTDVEKVDDSSLVPVESGPPYPKEDVMMECSGDGPIETSKENGRSEQDGATAKTESVATTEGTVINETPEIEMAETGPEQDGAMTETELVVITKGMVTNEPPEVKMAETGLSAECNELVSLEPEPETESTENEPDQVSGSPMKERGWGAWGSWGKSLLSTATATVGHGLTAVKEKAEATLGMNNSASPEAAHPDTPEACEQEHASETEGSTVEHLPSSPTAGSRGMFSTISSAVQNTGKTVLTGGLDALEFIGKKTMDVLAESDPGFKRTKILMQRTASLSQMLREAKEKEKQRLAQQLPDEKTVHYGLLFDEFQGLSHLEALEILSQESESKVQSFLTALTGEELETCKTNLIAIKEIFLHKELENETQQAEPNPGETEEFVSRLTELLFELHVAATPDKLNKARKKAHDWVTEAHISVPLDAKENMEQTYTETEERENSETNEQHSGTDEKKSKTLEEMYMLSIRSLAEVTARCIEQLHKIAELILHGQDVEKPAPDQAKVLTKLTGAMCKEVSSLSQKFSDSLTAAGSNEKAEVLNPLVNNVLLEGCNSTTYIEDAFQLLLPVLQISHIQSSCSKAQQ</sequence>
<dbReference type="GeneID" id="115461476"/>
<proteinExistence type="inferred from homology"/>
<reference evidence="5" key="1">
    <citation type="submission" date="2025-08" db="UniProtKB">
        <authorList>
            <consortium name="RefSeq"/>
        </authorList>
    </citation>
    <scope>IDENTIFICATION</scope>
</reference>
<feature type="compositionally biased region" description="Polar residues" evidence="3">
    <location>
        <begin position="66"/>
        <end position="79"/>
    </location>
</feature>
<feature type="region of interest" description="Disordered" evidence="3">
    <location>
        <begin position="134"/>
        <end position="159"/>
    </location>
</feature>
<feature type="compositionally biased region" description="Basic and acidic residues" evidence="3">
    <location>
        <begin position="451"/>
        <end position="469"/>
    </location>
</feature>
<accession>A0A6P7WVE8</accession>
<dbReference type="OrthoDB" id="5597648at2759"/>
<dbReference type="FunCoup" id="A0A6P7WVE8">
    <property type="interactions" value="1528"/>
</dbReference>
<name>A0A6P7WVE8_9AMPH</name>
<evidence type="ECO:0000256" key="1">
    <source>
        <dbReference type="ARBA" id="ARBA00006903"/>
    </source>
</evidence>
<evidence type="ECO:0000256" key="3">
    <source>
        <dbReference type="SAM" id="MobiDB-lite"/>
    </source>
</evidence>
<evidence type="ECO:0000313" key="5">
    <source>
        <dbReference type="RefSeq" id="XP_030047157.1"/>
    </source>
</evidence>
<dbReference type="PANTHER" id="PTHR12842">
    <property type="entry name" value="FI01459P"/>
    <property type="match status" value="1"/>
</dbReference>
<dbReference type="AlphaFoldDB" id="A0A6P7WVE8"/>